<evidence type="ECO:0000256" key="7">
    <source>
        <dbReference type="ARBA" id="ARBA00022840"/>
    </source>
</evidence>
<organism evidence="12 13">
    <name type="scientific">Alteromonas arenosi</name>
    <dbReference type="NCBI Taxonomy" id="3055817"/>
    <lineage>
        <taxon>Bacteria</taxon>
        <taxon>Pseudomonadati</taxon>
        <taxon>Pseudomonadota</taxon>
        <taxon>Gammaproteobacteria</taxon>
        <taxon>Alteromonadales</taxon>
        <taxon>Alteromonadaceae</taxon>
        <taxon>Alteromonas/Salinimonas group</taxon>
        <taxon>Alteromonas</taxon>
    </lineage>
</organism>
<dbReference type="Proteomes" id="UP001234343">
    <property type="component" value="Unassembled WGS sequence"/>
</dbReference>
<protein>
    <recommendedName>
        <fullName evidence="10">RecBCD enzyme subunit RecC</fullName>
    </recommendedName>
    <alternativeName>
        <fullName evidence="10">Exonuclease V subunit RecC</fullName>
        <shortName evidence="10">ExoV subunit RecC</shortName>
    </alternativeName>
    <alternativeName>
        <fullName evidence="10">Helicase/nuclease RecBCD subunit RecC</fullName>
    </alternativeName>
</protein>
<feature type="domain" description="RecC C-terminal" evidence="11">
    <location>
        <begin position="851"/>
        <end position="1079"/>
    </location>
</feature>
<evidence type="ECO:0000313" key="12">
    <source>
        <dbReference type="EMBL" id="MDM7860480.1"/>
    </source>
</evidence>
<dbReference type="SUPFAM" id="SSF52980">
    <property type="entry name" value="Restriction endonuclease-like"/>
    <property type="match status" value="1"/>
</dbReference>
<dbReference type="Pfam" id="PF17946">
    <property type="entry name" value="RecC_C"/>
    <property type="match status" value="1"/>
</dbReference>
<keyword evidence="13" id="KW-1185">Reference proteome</keyword>
<comment type="caution">
    <text evidence="12">The sequence shown here is derived from an EMBL/GenBank/DDBJ whole genome shotgun (WGS) entry which is preliminary data.</text>
</comment>
<keyword evidence="2 10" id="KW-0547">Nucleotide-binding</keyword>
<comment type="subunit">
    <text evidence="10">Heterotrimer of RecB, RecC and RecD. All subunits contribute to DNA-binding.</text>
</comment>
<keyword evidence="7 10" id="KW-0067">ATP-binding</keyword>
<keyword evidence="1 10" id="KW-0540">Nuclease</keyword>
<dbReference type="PANTHER" id="PTHR30591:SF1">
    <property type="entry name" value="RECBCD ENZYME SUBUNIT RECC"/>
    <property type="match status" value="1"/>
</dbReference>
<keyword evidence="3 10" id="KW-0227">DNA damage</keyword>
<gene>
    <name evidence="10 12" type="primary">recC</name>
    <name evidence="12" type="ORF">QTP81_07715</name>
</gene>
<dbReference type="PIRSF" id="PIRSF000980">
    <property type="entry name" value="RecC"/>
    <property type="match status" value="1"/>
</dbReference>
<proteinExistence type="inferred from homology"/>
<comment type="function">
    <text evidence="10">A helicase/nuclease that prepares dsDNA breaks (DSB) for recombinational DNA repair. Binds to DSBs and unwinds DNA via a highly rapid and processive ATP-dependent bidirectional helicase activity. Unwinds dsDNA until it encounters a Chi (crossover hotspot instigator) sequence from the 3' direction. Cuts ssDNA a few nucleotides 3' to the Chi site. The properties and activities of the enzyme are changed at Chi. The Chi-altered holoenzyme produces a long 3'-ssDNA overhang and facilitates RecA-binding to the ssDNA for homologous DNA recombination and repair. Holoenzyme degrades any linearized DNA that is unable to undergo homologous recombination. In the holoenzyme this subunit recognizes the wild-type Chi sequence, and when added to isolated RecB increases its ATP-dependent helicase processivity.</text>
</comment>
<keyword evidence="6 10" id="KW-0269">Exonuclease</keyword>
<accession>A0ABT7SWC8</accession>
<evidence type="ECO:0000256" key="9">
    <source>
        <dbReference type="ARBA" id="ARBA00023204"/>
    </source>
</evidence>
<dbReference type="SUPFAM" id="SSF52540">
    <property type="entry name" value="P-loop containing nucleoside triphosphate hydrolases"/>
    <property type="match status" value="2"/>
</dbReference>
<keyword evidence="4 10" id="KW-0378">Hydrolase</keyword>
<comment type="similarity">
    <text evidence="10">Belongs to the RecC family.</text>
</comment>
<evidence type="ECO:0000256" key="10">
    <source>
        <dbReference type="HAMAP-Rule" id="MF_01486"/>
    </source>
</evidence>
<sequence>MGFFLLGFARTLTYYARKSIFLLVLRLYPSNKLEHLAELLGAVMRSHQASSAVSNPLAPTTILVESLGMQHWLNMTLATQQGVAMNFTFPMPTRFMWNTAREVLGDNTVPQQSPYKREVLVWRIYALLSANECINHPDMAPVKQYLSQLVNRNGTVNQAEIFEFCRSIADVFEQYMLYRPDWLANWEQGKNRDTKLEGRAESIWQAHLWRQLHLQQPDHPASLHQRAVEALQRCDSHQLSVPEHVYVFALNTMAPQLVEFLNAVAQHREIHIFHLNPCVNYWGDILTHKQRARAEQLATWVDQEVNNPLLANLGQQGRDLFNLLQQQQTFEISAFDAPLPEAQQSIASENLLQHVQQAIFAGEENATEFICASPDESIVIAEGHNAIRELQGLHDFLLARFEQDPELKPQDVLVMCPAIENYSPYIASVFAQRGKGHHTPVIPFSIADRAPLDSVPEIAAFLSLLHLPDSRFQVSIIVEYLRLEVVREHFELSSDDLQLITQWLKSANVRWGLDSEHQQQVLAGHADQIIAGGANDSTGRYSWQWGLKRLLIGLAHVDQMTLVQDVATVPDVEGQQARALGQLCLIVERLQQHRALLTKSRTIAQWQSYLHELKLSVFGSLQQQTVVASKFDQAIAELIENTELAAFEGEVSLPIIRDALTHSFSMPDAVNQFMTGQVTFCSMLPMRSIPFKIIAMLGMNDGEFPRLSSNFSIDLMQYTPRRIGDRSRRGDDRYLFLEAIISARSALYISYQAKSITDNSERQPSIVLREFCEYLNTHFAAPNRATGETTYVLKHLPLHPFSARHFTSGSDVHSYNQGWLRLAKMVQGNRNGEADDEGDVNDADIAVVIPKEFTSLQLANALDDPLKYYANMTLGMYLEDTSPLLEDSEPFTIDALTRYQVLQALVDIGLEKGTEEHIQDFLALQENAGMLPQDTVNQGLVSDFVEEGKRLIESVASEPLTLENVQADVSGIRCHCRVLAGTDNSGERPEQVLKFYRVSEFRTVHRIQHRIEQALSAVANNTTVSASGVQIVHKSGAAKLEEVNYPDMSPAEANTLLINTIDAVQDILRRPLLIHARIGEVVTKHFEPDLSINENYPLRQGLERLLEEQMYKPSLLSNPYVNYFKPEVDILNDINIGHIQELYAPLLNVDTNKRKGRNNG</sequence>
<dbReference type="Gene3D" id="3.40.50.10930">
    <property type="match status" value="1"/>
</dbReference>
<evidence type="ECO:0000256" key="2">
    <source>
        <dbReference type="ARBA" id="ARBA00022741"/>
    </source>
</evidence>
<evidence type="ECO:0000256" key="3">
    <source>
        <dbReference type="ARBA" id="ARBA00022763"/>
    </source>
</evidence>
<dbReference type="InterPro" id="IPR013986">
    <property type="entry name" value="DExx_box_DNA_helicase_dom_sf"/>
</dbReference>
<evidence type="ECO:0000256" key="4">
    <source>
        <dbReference type="ARBA" id="ARBA00022801"/>
    </source>
</evidence>
<evidence type="ECO:0000256" key="8">
    <source>
        <dbReference type="ARBA" id="ARBA00023125"/>
    </source>
</evidence>
<dbReference type="InterPro" id="IPR041500">
    <property type="entry name" value="RecC_C"/>
</dbReference>
<name>A0ABT7SWC8_9ALTE</name>
<dbReference type="EMBL" id="JAUCBP010000007">
    <property type="protein sequence ID" value="MDM7860480.1"/>
    <property type="molecule type" value="Genomic_DNA"/>
</dbReference>
<dbReference type="InterPro" id="IPR027417">
    <property type="entry name" value="P-loop_NTPase"/>
</dbReference>
<keyword evidence="5 10" id="KW-0347">Helicase</keyword>
<dbReference type="HAMAP" id="MF_01486">
    <property type="entry name" value="RecC"/>
    <property type="match status" value="1"/>
</dbReference>
<evidence type="ECO:0000313" key="13">
    <source>
        <dbReference type="Proteomes" id="UP001234343"/>
    </source>
</evidence>
<dbReference type="Gene3D" id="3.40.50.300">
    <property type="entry name" value="P-loop containing nucleotide triphosphate hydrolases"/>
    <property type="match status" value="2"/>
</dbReference>
<dbReference type="Gene3D" id="1.10.10.160">
    <property type="match status" value="1"/>
</dbReference>
<evidence type="ECO:0000256" key="1">
    <source>
        <dbReference type="ARBA" id="ARBA00022722"/>
    </source>
</evidence>
<keyword evidence="8 10" id="KW-0238">DNA-binding</keyword>
<dbReference type="Pfam" id="PF04257">
    <property type="entry name" value="Exonuc_V_gamma"/>
    <property type="match status" value="1"/>
</dbReference>
<evidence type="ECO:0000259" key="11">
    <source>
        <dbReference type="Pfam" id="PF17946"/>
    </source>
</evidence>
<comment type="miscellaneous">
    <text evidence="10">In the RecBCD complex, RecB has a slow 3'-5' helicase, an exonuclease activity and loads RecA onto ssDNA, RecD has a fast 5'-3' helicase activity, while RecC stimulates the ATPase and processivity of the RecB helicase and contributes to recognition of the Chi site.</text>
</comment>
<dbReference type="Gene3D" id="1.10.10.990">
    <property type="match status" value="1"/>
</dbReference>
<reference evidence="12 13" key="1">
    <citation type="submission" date="2023-06" db="EMBL/GenBank/DDBJ databases">
        <title>Alteromonas sp. ASW11-36 isolated from intertidal sand.</title>
        <authorList>
            <person name="Li Y."/>
        </authorList>
    </citation>
    <scope>NUCLEOTIDE SEQUENCE [LARGE SCALE GENOMIC DNA]</scope>
    <source>
        <strain evidence="12 13">ASW11-36</strain>
    </source>
</reference>
<dbReference type="GO" id="GO:0008854">
    <property type="term" value="F:exodeoxyribonuclease V activity"/>
    <property type="evidence" value="ECO:0007669"/>
    <property type="project" value="UniProtKB-EC"/>
</dbReference>
<dbReference type="InterPro" id="IPR011335">
    <property type="entry name" value="Restrct_endonuc-II-like"/>
</dbReference>
<dbReference type="PANTHER" id="PTHR30591">
    <property type="entry name" value="RECBCD ENZYME SUBUNIT RECC"/>
    <property type="match status" value="1"/>
</dbReference>
<dbReference type="NCBIfam" id="TIGR01450">
    <property type="entry name" value="recC"/>
    <property type="match status" value="1"/>
</dbReference>
<dbReference type="RefSeq" id="WP_289364776.1">
    <property type="nucleotide sequence ID" value="NZ_JAUCBP010000007.1"/>
</dbReference>
<evidence type="ECO:0000256" key="6">
    <source>
        <dbReference type="ARBA" id="ARBA00022839"/>
    </source>
</evidence>
<evidence type="ECO:0000256" key="5">
    <source>
        <dbReference type="ARBA" id="ARBA00022806"/>
    </source>
</evidence>
<keyword evidence="9 10" id="KW-0234">DNA repair</keyword>
<dbReference type="InterPro" id="IPR006697">
    <property type="entry name" value="RecC"/>
</dbReference>